<evidence type="ECO:0000256" key="7">
    <source>
        <dbReference type="RuleBase" id="RU003618"/>
    </source>
</evidence>
<evidence type="ECO:0000256" key="4">
    <source>
        <dbReference type="ARBA" id="ARBA00022702"/>
    </source>
</evidence>
<evidence type="ECO:0000256" key="1">
    <source>
        <dbReference type="ARBA" id="ARBA00004613"/>
    </source>
</evidence>
<evidence type="ECO:0000313" key="9">
    <source>
        <dbReference type="Proteomes" id="UP001152622"/>
    </source>
</evidence>
<dbReference type="GO" id="GO:0005179">
    <property type="term" value="F:hormone activity"/>
    <property type="evidence" value="ECO:0007669"/>
    <property type="project" value="UniProtKB-KW"/>
</dbReference>
<dbReference type="GO" id="GO:0005615">
    <property type="term" value="C:extracellular space"/>
    <property type="evidence" value="ECO:0007669"/>
    <property type="project" value="TreeGrafter"/>
</dbReference>
<dbReference type="Pfam" id="PF00103">
    <property type="entry name" value="Hormone_1"/>
    <property type="match status" value="1"/>
</dbReference>
<dbReference type="OrthoDB" id="9946219at2759"/>
<dbReference type="PANTHER" id="PTHR11417">
    <property type="entry name" value="SOMATOTROPIN,PROLACTIN"/>
    <property type="match status" value="1"/>
</dbReference>
<dbReference type="Gene3D" id="1.20.1250.10">
    <property type="match status" value="1"/>
</dbReference>
<evidence type="ECO:0000256" key="3">
    <source>
        <dbReference type="ARBA" id="ARBA00022525"/>
    </source>
</evidence>
<proteinExistence type="inferred from homology"/>
<comment type="subcellular location">
    <subcellularLocation>
        <location evidence="1 7">Secreted</location>
    </subcellularLocation>
</comment>
<keyword evidence="4 7" id="KW-0372">Hormone</keyword>
<keyword evidence="5" id="KW-0732">Signal</keyword>
<comment type="similarity">
    <text evidence="2 7">Belongs to the somatotropin/prolactin family.</text>
</comment>
<name>A0A9Q1EYB7_SYNKA</name>
<evidence type="ECO:0008006" key="10">
    <source>
        <dbReference type="Google" id="ProtNLM"/>
    </source>
</evidence>
<dbReference type="SUPFAM" id="SSF47266">
    <property type="entry name" value="4-helical cytokines"/>
    <property type="match status" value="1"/>
</dbReference>
<reference evidence="8" key="1">
    <citation type="journal article" date="2023" name="Science">
        <title>Genome structures resolve the early diversification of teleost fishes.</title>
        <authorList>
            <person name="Parey E."/>
            <person name="Louis A."/>
            <person name="Montfort J."/>
            <person name="Bouchez O."/>
            <person name="Roques C."/>
            <person name="Iampietro C."/>
            <person name="Lluch J."/>
            <person name="Castinel A."/>
            <person name="Donnadieu C."/>
            <person name="Desvignes T."/>
            <person name="Floi Bucao C."/>
            <person name="Jouanno E."/>
            <person name="Wen M."/>
            <person name="Mejri S."/>
            <person name="Dirks R."/>
            <person name="Jansen H."/>
            <person name="Henkel C."/>
            <person name="Chen W.J."/>
            <person name="Zahm M."/>
            <person name="Cabau C."/>
            <person name="Klopp C."/>
            <person name="Thompson A.W."/>
            <person name="Robinson-Rechavi M."/>
            <person name="Braasch I."/>
            <person name="Lecointre G."/>
            <person name="Bobe J."/>
            <person name="Postlethwait J.H."/>
            <person name="Berthelot C."/>
            <person name="Roest Crollius H."/>
            <person name="Guiguen Y."/>
        </authorList>
    </citation>
    <scope>NUCLEOTIDE SEQUENCE</scope>
    <source>
        <strain evidence="8">WJC10195</strain>
    </source>
</reference>
<dbReference type="PANTHER" id="PTHR11417:SF5">
    <property type="entry name" value="PROLACTIN"/>
    <property type="match status" value="1"/>
</dbReference>
<dbReference type="PROSITE" id="PS00266">
    <property type="entry name" value="SOMATOTROPIN_1"/>
    <property type="match status" value="1"/>
</dbReference>
<dbReference type="InterPro" id="IPR018116">
    <property type="entry name" value="Somatotropin_CS"/>
</dbReference>
<comment type="caution">
    <text evidence="8">The sequence shown here is derived from an EMBL/GenBank/DDBJ whole genome shotgun (WGS) entry which is preliminary data.</text>
</comment>
<dbReference type="AlphaFoldDB" id="A0A9Q1EYB7"/>
<dbReference type="GO" id="GO:0031667">
    <property type="term" value="P:response to nutrient levels"/>
    <property type="evidence" value="ECO:0007669"/>
    <property type="project" value="TreeGrafter"/>
</dbReference>
<sequence>MAKNSIKWDGVARDQMNHRGTRTEREMAQRFKGSNLFLTALLCLVSRYHAAGLGDLLDRASQLSDKLHSLSTSLTNELDTHFPPMGKILMPRPSMCHTASLQTPHDKDQALRVPESELLSLARALLLSWNDPLLLLSAEAPSLSHPHNGAIYSKTRELQDQSNNLSSGLDRLVHKIGTSSKSLSPLPFKGGDLGGDKNSRLINFYFLLSCFRRDSHKIDNFLKLLRCRAAKQDIC</sequence>
<evidence type="ECO:0000256" key="6">
    <source>
        <dbReference type="ARBA" id="ARBA00023157"/>
    </source>
</evidence>
<keyword evidence="9" id="KW-1185">Reference proteome</keyword>
<dbReference type="PROSITE" id="PS00338">
    <property type="entry name" value="SOMATOTROPIN_2"/>
    <property type="match status" value="1"/>
</dbReference>
<organism evidence="8 9">
    <name type="scientific">Synaphobranchus kaupii</name>
    <name type="common">Kaup's arrowtooth eel</name>
    <dbReference type="NCBI Taxonomy" id="118154"/>
    <lineage>
        <taxon>Eukaryota</taxon>
        <taxon>Metazoa</taxon>
        <taxon>Chordata</taxon>
        <taxon>Craniata</taxon>
        <taxon>Vertebrata</taxon>
        <taxon>Euteleostomi</taxon>
        <taxon>Actinopterygii</taxon>
        <taxon>Neopterygii</taxon>
        <taxon>Teleostei</taxon>
        <taxon>Anguilliformes</taxon>
        <taxon>Synaphobranchidae</taxon>
        <taxon>Synaphobranchus</taxon>
    </lineage>
</organism>
<keyword evidence="3" id="KW-0964">Secreted</keyword>
<gene>
    <name evidence="8" type="ORF">SKAU_G00287110</name>
</gene>
<dbReference type="Proteomes" id="UP001152622">
    <property type="component" value="Chromosome 11"/>
</dbReference>
<dbReference type="InterPro" id="IPR001400">
    <property type="entry name" value="Somatotropin/Prolactin"/>
</dbReference>
<dbReference type="PRINTS" id="PR00836">
    <property type="entry name" value="SOMATOTROPIN"/>
</dbReference>
<evidence type="ECO:0000256" key="2">
    <source>
        <dbReference type="ARBA" id="ARBA00008474"/>
    </source>
</evidence>
<dbReference type="InterPro" id="IPR009079">
    <property type="entry name" value="4_helix_cytokine-like_core"/>
</dbReference>
<dbReference type="EMBL" id="JAINUF010000011">
    <property type="protein sequence ID" value="KAJ8347310.1"/>
    <property type="molecule type" value="Genomic_DNA"/>
</dbReference>
<accession>A0A9Q1EYB7</accession>
<dbReference type="GO" id="GO:0046427">
    <property type="term" value="P:positive regulation of receptor signaling pathway via JAK-STAT"/>
    <property type="evidence" value="ECO:0007669"/>
    <property type="project" value="TreeGrafter"/>
</dbReference>
<protein>
    <recommendedName>
        <fullName evidence="10">Prolactin</fullName>
    </recommendedName>
</protein>
<evidence type="ECO:0000256" key="5">
    <source>
        <dbReference type="ARBA" id="ARBA00022729"/>
    </source>
</evidence>
<keyword evidence="6" id="KW-1015">Disulfide bond</keyword>
<dbReference type="GO" id="GO:0008284">
    <property type="term" value="P:positive regulation of cell population proliferation"/>
    <property type="evidence" value="ECO:0007669"/>
    <property type="project" value="TreeGrafter"/>
</dbReference>
<evidence type="ECO:0000313" key="8">
    <source>
        <dbReference type="EMBL" id="KAJ8347310.1"/>
    </source>
</evidence>